<dbReference type="Proteomes" id="UP001164761">
    <property type="component" value="Chromosome"/>
</dbReference>
<sequence>MLASERLKQLGITLPPPPKVVAAYVPAITVHDLVYTSGNDCRVNGELMYKGKVGLDLTLEEGQIAARQTMINLLAVLQAHLGSVDKIERVVKLLGFVNSAPGFVEQPYVINGASMLLEDIFGEKGKHARSALAAPELPFNTPVEIEMIVQLKQEL</sequence>
<dbReference type="InterPro" id="IPR035959">
    <property type="entry name" value="RutC-like_sf"/>
</dbReference>
<dbReference type="PANTHER" id="PTHR43760">
    <property type="entry name" value="ENDORIBONUCLEASE-RELATED"/>
    <property type="match status" value="1"/>
</dbReference>
<dbReference type="Gene3D" id="3.30.1330.40">
    <property type="entry name" value="RutC-like"/>
    <property type="match status" value="1"/>
</dbReference>
<protein>
    <submittedName>
        <fullName evidence="2">RidA family protein</fullName>
    </submittedName>
</protein>
<evidence type="ECO:0000313" key="2">
    <source>
        <dbReference type="EMBL" id="WAH43503.1"/>
    </source>
</evidence>
<gene>
    <name evidence="2" type="ORF">NZD89_09025</name>
</gene>
<evidence type="ECO:0000313" key="3">
    <source>
        <dbReference type="Proteomes" id="UP001164761"/>
    </source>
</evidence>
<dbReference type="InterPro" id="IPR013813">
    <property type="entry name" value="Endoribo_LPSP/chorism_mut-like"/>
</dbReference>
<dbReference type="RefSeq" id="WP_268007385.1">
    <property type="nucleotide sequence ID" value="NZ_BSUT01000001.1"/>
</dbReference>
<dbReference type="SUPFAM" id="SSF55298">
    <property type="entry name" value="YjgF-like"/>
    <property type="match status" value="1"/>
</dbReference>
<dbReference type="EMBL" id="CP104067">
    <property type="protein sequence ID" value="WAH43503.1"/>
    <property type="molecule type" value="Genomic_DNA"/>
</dbReference>
<feature type="domain" description="Endoribonuclease L-PSP/chorismate mutase-like" evidence="1">
    <location>
        <begin position="6"/>
        <end position="143"/>
    </location>
</feature>
<proteinExistence type="predicted"/>
<evidence type="ECO:0000259" key="1">
    <source>
        <dbReference type="Pfam" id="PF14588"/>
    </source>
</evidence>
<name>A0ABY6ZLP0_9BACL</name>
<organism evidence="2 3">
    <name type="scientific">Alicyclobacillus fastidiosus</name>
    <dbReference type="NCBI Taxonomy" id="392011"/>
    <lineage>
        <taxon>Bacteria</taxon>
        <taxon>Bacillati</taxon>
        <taxon>Bacillota</taxon>
        <taxon>Bacilli</taxon>
        <taxon>Bacillales</taxon>
        <taxon>Alicyclobacillaceae</taxon>
        <taxon>Alicyclobacillus</taxon>
    </lineage>
</organism>
<dbReference type="PANTHER" id="PTHR43760:SF1">
    <property type="entry name" value="ENDORIBONUCLEASE L-PSP_CHORISMATE MUTASE-LIKE DOMAIN-CONTAINING PROTEIN"/>
    <property type="match status" value="1"/>
</dbReference>
<dbReference type="Pfam" id="PF14588">
    <property type="entry name" value="YjgF_endoribonc"/>
    <property type="match status" value="1"/>
</dbReference>
<accession>A0ABY6ZLP0</accession>
<dbReference type="CDD" id="cd02199">
    <property type="entry name" value="YjgF_YER057c_UK114_like_1"/>
    <property type="match status" value="1"/>
</dbReference>
<keyword evidence="3" id="KW-1185">Reference proteome</keyword>
<reference evidence="2" key="1">
    <citation type="submission" date="2022-08" db="EMBL/GenBank/DDBJ databases">
        <title>Alicyclobacillus fastidiosus DSM 17978, complete genome.</title>
        <authorList>
            <person name="Wang Q."/>
            <person name="Cai R."/>
            <person name="Wang Z."/>
        </authorList>
    </citation>
    <scope>NUCLEOTIDE SEQUENCE</scope>
    <source>
        <strain evidence="2">DSM 17978</strain>
    </source>
</reference>